<evidence type="ECO:0000313" key="2">
    <source>
        <dbReference type="Proteomes" id="UP001629260"/>
    </source>
</evidence>
<sequence length="57" mass="7108">MEVEKNEYYMAVLEKMIDRVHFIDTLHLPLDYKKTLNIVWWRMRNLQNIRVENKTNN</sequence>
<protein>
    <submittedName>
        <fullName evidence="1">Uncharacterized protein</fullName>
    </submittedName>
</protein>
<dbReference type="Proteomes" id="UP001629260">
    <property type="component" value="Unassembled WGS sequence"/>
</dbReference>
<comment type="caution">
    <text evidence="1">The sequence shown here is derived from an EMBL/GenBank/DDBJ whole genome shotgun (WGS) entry which is preliminary data.</text>
</comment>
<accession>A0ABW8XTR3</accession>
<reference evidence="1 2" key="1">
    <citation type="submission" date="2024-06" db="EMBL/GenBank/DDBJ databases">
        <authorList>
            <person name="Kaempfer P."/>
            <person name="Viver T."/>
        </authorList>
    </citation>
    <scope>NUCLEOTIDE SEQUENCE [LARGE SCALE GENOMIC DNA]</scope>
    <source>
        <strain evidence="1 2">ST-87</strain>
    </source>
</reference>
<keyword evidence="2" id="KW-1185">Reference proteome</keyword>
<evidence type="ECO:0000313" key="1">
    <source>
        <dbReference type="EMBL" id="MFL9830520.1"/>
    </source>
</evidence>
<name>A0ABW8XTR3_9FLAO</name>
<proteinExistence type="predicted"/>
<gene>
    <name evidence="1" type="ORF">ABS764_06615</name>
</gene>
<organism evidence="1 2">
    <name type="scientific">Flavobacterium plantiphilum</name>
    <dbReference type="NCBI Taxonomy" id="3163297"/>
    <lineage>
        <taxon>Bacteria</taxon>
        <taxon>Pseudomonadati</taxon>
        <taxon>Bacteroidota</taxon>
        <taxon>Flavobacteriia</taxon>
        <taxon>Flavobacteriales</taxon>
        <taxon>Flavobacteriaceae</taxon>
        <taxon>Flavobacterium</taxon>
    </lineage>
</organism>
<dbReference type="EMBL" id="JBELQA010000003">
    <property type="protein sequence ID" value="MFL9830520.1"/>
    <property type="molecule type" value="Genomic_DNA"/>
</dbReference>
<dbReference type="RefSeq" id="WP_408081007.1">
    <property type="nucleotide sequence ID" value="NZ_JBELQA010000003.1"/>
</dbReference>